<sequence length="159" mass="17595">MEQKHLSKWLKLILIGVGICGLILYAAVIPMYGLSLRTLYPELSNRFWPWLIFIWVSGIPCFMVVYFAWKIAKNIGKDLSFTEQNASFLKKISALSVGDAGFFFAGNIVLLFLNMSHPGIVIASFGISFIGVAVAVVSAVLSYLVKKAAALQEQSDWTI</sequence>
<evidence type="ECO:0000313" key="3">
    <source>
        <dbReference type="Proteomes" id="UP000779049"/>
    </source>
</evidence>
<dbReference type="Pfam" id="PF11188">
    <property type="entry name" value="DUF2975"/>
    <property type="match status" value="1"/>
</dbReference>
<gene>
    <name evidence="2" type="ORF">FLB61_07525</name>
</gene>
<keyword evidence="1" id="KW-1133">Transmembrane helix</keyword>
<dbReference type="Proteomes" id="UP000779049">
    <property type="component" value="Unassembled WGS sequence"/>
</dbReference>
<accession>A0ABS7L767</accession>
<proteinExistence type="predicted"/>
<dbReference type="RefSeq" id="WP_221919793.1">
    <property type="nucleotide sequence ID" value="NZ_CP173660.1"/>
</dbReference>
<keyword evidence="1" id="KW-0812">Transmembrane</keyword>
<feature type="transmembrane region" description="Helical" evidence="1">
    <location>
        <begin position="92"/>
        <end position="113"/>
    </location>
</feature>
<evidence type="ECO:0000313" key="2">
    <source>
        <dbReference type="EMBL" id="MBY0758934.1"/>
    </source>
</evidence>
<keyword evidence="1" id="KW-0472">Membrane</keyword>
<dbReference type="InterPro" id="IPR021354">
    <property type="entry name" value="DUF2975"/>
</dbReference>
<feature type="transmembrane region" description="Helical" evidence="1">
    <location>
        <begin position="119"/>
        <end position="145"/>
    </location>
</feature>
<organism evidence="2 3">
    <name type="scientific">Sellimonas caecigallum</name>
    <dbReference type="NCBI Taxonomy" id="2592333"/>
    <lineage>
        <taxon>Bacteria</taxon>
        <taxon>Bacillati</taxon>
        <taxon>Bacillota</taxon>
        <taxon>Clostridia</taxon>
        <taxon>Lachnospirales</taxon>
        <taxon>Lachnospiraceae</taxon>
        <taxon>Sellimonas</taxon>
    </lineage>
</organism>
<feature type="transmembrane region" description="Helical" evidence="1">
    <location>
        <begin position="47"/>
        <end position="71"/>
    </location>
</feature>
<protein>
    <submittedName>
        <fullName evidence="2">DUF2975 domain-containing protein</fullName>
    </submittedName>
</protein>
<dbReference type="EMBL" id="VIRV01000009">
    <property type="protein sequence ID" value="MBY0758934.1"/>
    <property type="molecule type" value="Genomic_DNA"/>
</dbReference>
<name>A0ABS7L767_9FIRM</name>
<feature type="transmembrane region" description="Helical" evidence="1">
    <location>
        <begin position="12"/>
        <end position="35"/>
    </location>
</feature>
<evidence type="ECO:0000256" key="1">
    <source>
        <dbReference type="SAM" id="Phobius"/>
    </source>
</evidence>
<keyword evidence="3" id="KW-1185">Reference proteome</keyword>
<reference evidence="2 3" key="1">
    <citation type="journal article" date="2020" name="New Microbes New Infect">
        <title>Sellimonas caecigallum sp. nov., description and genome sequence of a new member of the Sellimonas genus isolated from the cecum of feral chicken.</title>
        <authorList>
            <person name="Wongkuna S."/>
            <person name="Ghimire S."/>
            <person name="Antony L."/>
            <person name="Chankhamhaengdecha S."/>
            <person name="Janvilisri T."/>
            <person name="Scaria J."/>
        </authorList>
    </citation>
    <scope>NUCLEOTIDE SEQUENCE [LARGE SCALE GENOMIC DNA]</scope>
    <source>
        <strain evidence="2 3">SW451</strain>
    </source>
</reference>
<comment type="caution">
    <text evidence="2">The sequence shown here is derived from an EMBL/GenBank/DDBJ whole genome shotgun (WGS) entry which is preliminary data.</text>
</comment>